<evidence type="ECO:0000313" key="1">
    <source>
        <dbReference type="EMBL" id="DAD29747.1"/>
    </source>
</evidence>
<gene>
    <name evidence="1" type="ORF">HUJ06_031215</name>
</gene>
<evidence type="ECO:0000313" key="2">
    <source>
        <dbReference type="Proteomes" id="UP000607653"/>
    </source>
</evidence>
<sequence length="40" mass="4360">MQGGCAFSLKTDDPICSFDLRSGDLSGSFWGKLDSSVKFR</sequence>
<name>A0A822YBD4_NELNU</name>
<organism evidence="1 2">
    <name type="scientific">Nelumbo nucifera</name>
    <name type="common">Sacred lotus</name>
    <dbReference type="NCBI Taxonomy" id="4432"/>
    <lineage>
        <taxon>Eukaryota</taxon>
        <taxon>Viridiplantae</taxon>
        <taxon>Streptophyta</taxon>
        <taxon>Embryophyta</taxon>
        <taxon>Tracheophyta</taxon>
        <taxon>Spermatophyta</taxon>
        <taxon>Magnoliopsida</taxon>
        <taxon>Proteales</taxon>
        <taxon>Nelumbonaceae</taxon>
        <taxon>Nelumbo</taxon>
    </lineage>
</organism>
<protein>
    <submittedName>
        <fullName evidence="1">Uncharacterized protein</fullName>
    </submittedName>
</protein>
<dbReference type="AlphaFoldDB" id="A0A822YBD4"/>
<comment type="caution">
    <text evidence="1">The sequence shown here is derived from an EMBL/GenBank/DDBJ whole genome shotgun (WGS) entry which is preliminary data.</text>
</comment>
<reference evidence="1 2" key="1">
    <citation type="journal article" date="2020" name="Mol. Biol. Evol.">
        <title>Distinct Expression and Methylation Patterns for Genes with Different Fates following a Single Whole-Genome Duplication in Flowering Plants.</title>
        <authorList>
            <person name="Shi T."/>
            <person name="Rahmani R.S."/>
            <person name="Gugger P.F."/>
            <person name="Wang M."/>
            <person name="Li H."/>
            <person name="Zhang Y."/>
            <person name="Li Z."/>
            <person name="Wang Q."/>
            <person name="Van de Peer Y."/>
            <person name="Marchal K."/>
            <person name="Chen J."/>
        </authorList>
    </citation>
    <scope>NUCLEOTIDE SEQUENCE [LARGE SCALE GENOMIC DNA]</scope>
    <source>
        <tissue evidence="1">Leaf</tissue>
    </source>
</reference>
<dbReference type="Proteomes" id="UP000607653">
    <property type="component" value="Unassembled WGS sequence"/>
</dbReference>
<proteinExistence type="predicted"/>
<dbReference type="EMBL" id="DUZY01000002">
    <property type="protein sequence ID" value="DAD29747.1"/>
    <property type="molecule type" value="Genomic_DNA"/>
</dbReference>
<accession>A0A822YBD4</accession>
<keyword evidence="2" id="KW-1185">Reference proteome</keyword>